<proteinExistence type="predicted"/>
<evidence type="ECO:0000313" key="2">
    <source>
        <dbReference type="WBParaSite" id="JU765_v2.g11400.t1"/>
    </source>
</evidence>
<dbReference type="WBParaSite" id="JU765_v2.g11400.t1">
    <property type="protein sequence ID" value="JU765_v2.g11400.t1"/>
    <property type="gene ID" value="JU765_v2.g11400"/>
</dbReference>
<evidence type="ECO:0000313" key="1">
    <source>
        <dbReference type="Proteomes" id="UP000887576"/>
    </source>
</evidence>
<name>A0AC34PZA8_9BILA</name>
<dbReference type="Proteomes" id="UP000887576">
    <property type="component" value="Unplaced"/>
</dbReference>
<reference evidence="2" key="1">
    <citation type="submission" date="2022-11" db="UniProtKB">
        <authorList>
            <consortium name="WormBaseParasite"/>
        </authorList>
    </citation>
    <scope>IDENTIFICATION</scope>
</reference>
<protein>
    <submittedName>
        <fullName evidence="2">Uncharacterized protein</fullName>
    </submittedName>
</protein>
<organism evidence="1 2">
    <name type="scientific">Panagrolaimus sp. JU765</name>
    <dbReference type="NCBI Taxonomy" id="591449"/>
    <lineage>
        <taxon>Eukaryota</taxon>
        <taxon>Metazoa</taxon>
        <taxon>Ecdysozoa</taxon>
        <taxon>Nematoda</taxon>
        <taxon>Chromadorea</taxon>
        <taxon>Rhabditida</taxon>
        <taxon>Tylenchina</taxon>
        <taxon>Panagrolaimomorpha</taxon>
        <taxon>Panagrolaimoidea</taxon>
        <taxon>Panagrolaimidae</taxon>
        <taxon>Panagrolaimus</taxon>
    </lineage>
</organism>
<accession>A0AC34PZA8</accession>
<sequence>MKAIIAKRQQKAKLEEKSEASEDLLNGEFGGNACKIDALEKKQILPKDNERAGDCVFFDASNSKGWWLTLGMAQRQKDIINLFFILKVPGLGTFVNEELPTTSNVEAVKSDVEYRTKSGFCIRCIEPMRKWHISFNGFLVPGQACQPNVQKIGEDSELDSTVKRIPASFDLTWTNYGDYFDFDAECSPESIGRSIALEPWSREMFQKLKSTHQKHYEQFGNLTGIFNIAEYKTPENVKMMSMRDHTITKYRNWSEIRRYIMIIYHLEDGTCIHTSIISMPETVFTHLQFGYVITPDLRKVPVDFINLHLSNIGENKTFPKSFKYSFRAGSLNYNVEVEVKDMVRFKMGLDLKCYVEENMCVFKANGIPGYGFAEVEYRIDPY</sequence>